<dbReference type="InterPro" id="IPR036179">
    <property type="entry name" value="Ig-like_dom_sf"/>
</dbReference>
<accession>A0A8C5MWK4</accession>
<comment type="similarity">
    <text evidence="2">Belongs to the interleukin-1 receptor family.</text>
</comment>
<dbReference type="FunFam" id="2.60.40.10:FF:000188">
    <property type="entry name" value="Interleukin-1 receptor accessory protein-like 1"/>
    <property type="match status" value="1"/>
</dbReference>
<protein>
    <submittedName>
        <fullName evidence="19">Interleukin 1 receptor like 2</fullName>
    </submittedName>
</protein>
<dbReference type="PROSITE" id="PS50835">
    <property type="entry name" value="IG_LIKE"/>
    <property type="match status" value="2"/>
</dbReference>
<evidence type="ECO:0000256" key="16">
    <source>
        <dbReference type="SAM" id="SignalP"/>
    </source>
</evidence>
<dbReference type="Pfam" id="PF01582">
    <property type="entry name" value="TIR"/>
    <property type="match status" value="1"/>
</dbReference>
<evidence type="ECO:0000256" key="10">
    <source>
        <dbReference type="ARBA" id="ARBA00023157"/>
    </source>
</evidence>
<dbReference type="SUPFAM" id="SSF48726">
    <property type="entry name" value="Immunoglobulin"/>
    <property type="match status" value="2"/>
</dbReference>
<keyword evidence="8" id="KW-0520">NAD</keyword>
<sequence length="560" mass="64859">MPLSLYAFILCLMYLSSSKAETCQNEGEEFHRFFVVNGQPLHLPCPIYHGSMTENNFSVSWYKYGSKNPIGFDRMSRIHQHENYLKFIPAVLEDSEWYLCVLGNSTQCYQKGSKVEVFNYDEGVCYSKPTLYPAEGFTDQSISLQCPHMEAYFDDTSTKIEWFKDCIPLNLSSDQYYAIKNALTITKGTKENEGKYTCEAPYYFNGTRYKLSRTSDLVLRAPLKQSSPAIINPTNNIMHVDLGSFVSVTCTVLFKKESVAFDFIYWTLEDGDLIENYVGYNEWIIVGDLYTNSTNDNEHWLTVDLNFTAIREEDYNRTFFCSTTSGSRAFIMFKHPDPNFQGFLIVFFVSLVIVIVITLILFKIFKVDIVLFYRSNCVAKVILNDGKIYDAYVMYPKNTNRNSSYTMDIFALKVLPEVLERQCFYRLFIFGRDDIPGQATVDVIDNAISQSRRLVIILGNTSSEYRLENDFEQQIAMYDALIRNKTKVILLELERIADYSNMPESIKYIKQKQGVVRWKGEFTEANLSTSSKFWKNLRYRLPPEQPQSVEDSNYITTDDL</sequence>
<dbReference type="SMART" id="SM00409">
    <property type="entry name" value="IG"/>
    <property type="match status" value="3"/>
</dbReference>
<dbReference type="InterPro" id="IPR013783">
    <property type="entry name" value="Ig-like_fold"/>
</dbReference>
<evidence type="ECO:0000259" key="17">
    <source>
        <dbReference type="PROSITE" id="PS50104"/>
    </source>
</evidence>
<dbReference type="GO" id="GO:0006954">
    <property type="term" value="P:inflammatory response"/>
    <property type="evidence" value="ECO:0007669"/>
    <property type="project" value="UniProtKB-KW"/>
</dbReference>
<evidence type="ECO:0000256" key="8">
    <source>
        <dbReference type="ARBA" id="ARBA00023027"/>
    </source>
</evidence>
<dbReference type="InterPro" id="IPR007110">
    <property type="entry name" value="Ig-like_dom"/>
</dbReference>
<evidence type="ECO:0000259" key="18">
    <source>
        <dbReference type="PROSITE" id="PS50835"/>
    </source>
</evidence>
<dbReference type="InterPro" id="IPR000157">
    <property type="entry name" value="TIR_dom"/>
</dbReference>
<keyword evidence="13" id="KW-0395">Inflammatory response</keyword>
<reference evidence="19" key="2">
    <citation type="submission" date="2025-09" db="UniProtKB">
        <authorList>
            <consortium name="Ensembl"/>
        </authorList>
    </citation>
    <scope>IDENTIFICATION</scope>
</reference>
<feature type="signal peptide" evidence="16">
    <location>
        <begin position="1"/>
        <end position="20"/>
    </location>
</feature>
<evidence type="ECO:0000256" key="6">
    <source>
        <dbReference type="ARBA" id="ARBA00022801"/>
    </source>
</evidence>
<reference evidence="19" key="1">
    <citation type="submission" date="2025-08" db="UniProtKB">
        <authorList>
            <consortium name="Ensembl"/>
        </authorList>
    </citation>
    <scope>IDENTIFICATION</scope>
</reference>
<dbReference type="SMART" id="SM00255">
    <property type="entry name" value="TIR"/>
    <property type="match status" value="1"/>
</dbReference>
<keyword evidence="12" id="KW-0325">Glycoprotein</keyword>
<dbReference type="GO" id="GO:0004909">
    <property type="term" value="F:interleukin-1, type I, activating receptor activity"/>
    <property type="evidence" value="ECO:0007669"/>
    <property type="project" value="InterPro"/>
</dbReference>
<keyword evidence="10" id="KW-1015">Disulfide bond</keyword>
<evidence type="ECO:0000256" key="5">
    <source>
        <dbReference type="ARBA" id="ARBA00022737"/>
    </source>
</evidence>
<evidence type="ECO:0000256" key="2">
    <source>
        <dbReference type="ARBA" id="ARBA00009752"/>
    </source>
</evidence>
<dbReference type="InterPro" id="IPR035897">
    <property type="entry name" value="Toll_tir_struct_dom_sf"/>
</dbReference>
<proteinExistence type="inferred from homology"/>
<evidence type="ECO:0000256" key="1">
    <source>
        <dbReference type="ARBA" id="ARBA00004479"/>
    </source>
</evidence>
<dbReference type="Proteomes" id="UP000694569">
    <property type="component" value="Unplaced"/>
</dbReference>
<dbReference type="InterPro" id="IPR004074">
    <property type="entry name" value="IL-1_rcpt_I/II-typ"/>
</dbReference>
<dbReference type="InterPro" id="IPR004076">
    <property type="entry name" value="IL-1_rcpt_I-typ"/>
</dbReference>
<evidence type="ECO:0000256" key="3">
    <source>
        <dbReference type="ARBA" id="ARBA00022692"/>
    </source>
</evidence>
<dbReference type="PRINTS" id="PR01538">
    <property type="entry name" value="INTRLEUKN1R1"/>
</dbReference>
<keyword evidence="4 16" id="KW-0732">Signal</keyword>
<evidence type="ECO:0000313" key="19">
    <source>
        <dbReference type="Ensembl" id="ENSLLEP00000018061.1"/>
    </source>
</evidence>
<dbReference type="Gene3D" id="2.60.40.10">
    <property type="entry name" value="Immunoglobulins"/>
    <property type="match status" value="3"/>
</dbReference>
<comment type="subcellular location">
    <subcellularLocation>
        <location evidence="1">Membrane</location>
        <topology evidence="1">Single-pass type I membrane protein</topology>
    </subcellularLocation>
</comment>
<dbReference type="GO" id="GO:0016787">
    <property type="term" value="F:hydrolase activity"/>
    <property type="evidence" value="ECO:0007669"/>
    <property type="project" value="UniProtKB-KW"/>
</dbReference>
<evidence type="ECO:0000256" key="9">
    <source>
        <dbReference type="ARBA" id="ARBA00023136"/>
    </source>
</evidence>
<evidence type="ECO:0000256" key="7">
    <source>
        <dbReference type="ARBA" id="ARBA00022989"/>
    </source>
</evidence>
<keyword evidence="20" id="KW-1185">Reference proteome</keyword>
<keyword evidence="3 15" id="KW-0812">Transmembrane</keyword>
<dbReference type="PRINTS" id="PR01537">
    <property type="entry name" value="INTRLKN1R1F"/>
</dbReference>
<dbReference type="InterPro" id="IPR003599">
    <property type="entry name" value="Ig_sub"/>
</dbReference>
<keyword evidence="5" id="KW-0677">Repeat</keyword>
<dbReference type="GeneTree" id="ENSGT01090000259985"/>
<feature type="domain" description="TIR" evidence="17">
    <location>
        <begin position="387"/>
        <end position="541"/>
    </location>
</feature>
<dbReference type="Ensembl" id="ENSLLET00000018775.1">
    <property type="protein sequence ID" value="ENSLLEP00000018061.1"/>
    <property type="gene ID" value="ENSLLEG00000011375.1"/>
</dbReference>
<dbReference type="FunFam" id="3.40.50.10140:FF:000002">
    <property type="entry name" value="Interleukin 1 receptor accessory protein"/>
    <property type="match status" value="1"/>
</dbReference>
<organism evidence="19 20">
    <name type="scientific">Leptobrachium leishanense</name>
    <name type="common">Leishan spiny toad</name>
    <dbReference type="NCBI Taxonomy" id="445787"/>
    <lineage>
        <taxon>Eukaryota</taxon>
        <taxon>Metazoa</taxon>
        <taxon>Chordata</taxon>
        <taxon>Craniata</taxon>
        <taxon>Vertebrata</taxon>
        <taxon>Euteleostomi</taxon>
        <taxon>Amphibia</taxon>
        <taxon>Batrachia</taxon>
        <taxon>Anura</taxon>
        <taxon>Pelobatoidea</taxon>
        <taxon>Megophryidae</taxon>
        <taxon>Leptobrachium</taxon>
    </lineage>
</organism>
<dbReference type="GO" id="GO:0016020">
    <property type="term" value="C:membrane"/>
    <property type="evidence" value="ECO:0007669"/>
    <property type="project" value="UniProtKB-SubCell"/>
</dbReference>
<evidence type="ECO:0000256" key="13">
    <source>
        <dbReference type="ARBA" id="ARBA00023198"/>
    </source>
</evidence>
<keyword evidence="9 15" id="KW-0472">Membrane</keyword>
<evidence type="ECO:0000256" key="12">
    <source>
        <dbReference type="ARBA" id="ARBA00023180"/>
    </source>
</evidence>
<dbReference type="OrthoDB" id="6132459at2759"/>
<name>A0A8C5MWK4_9ANUR</name>
<evidence type="ECO:0000256" key="4">
    <source>
        <dbReference type="ARBA" id="ARBA00022729"/>
    </source>
</evidence>
<keyword evidence="6" id="KW-0378">Hydrolase</keyword>
<keyword evidence="11" id="KW-0675">Receptor</keyword>
<dbReference type="PRINTS" id="PR01536">
    <property type="entry name" value="INTRLKN1R12F"/>
</dbReference>
<dbReference type="AlphaFoldDB" id="A0A8C5MWK4"/>
<keyword evidence="14" id="KW-0393">Immunoglobulin domain</keyword>
<keyword evidence="7 15" id="KW-1133">Transmembrane helix</keyword>
<evidence type="ECO:0000313" key="20">
    <source>
        <dbReference type="Proteomes" id="UP000694569"/>
    </source>
</evidence>
<feature type="chain" id="PRO_5034657601" evidence="16">
    <location>
        <begin position="21"/>
        <end position="560"/>
    </location>
</feature>
<evidence type="ECO:0000256" key="14">
    <source>
        <dbReference type="ARBA" id="ARBA00023319"/>
    </source>
</evidence>
<evidence type="ECO:0000256" key="11">
    <source>
        <dbReference type="ARBA" id="ARBA00023170"/>
    </source>
</evidence>
<dbReference type="PANTHER" id="PTHR11890">
    <property type="entry name" value="INTERLEUKIN-1 RECEPTOR FAMILY MEMBER"/>
    <property type="match status" value="1"/>
</dbReference>
<dbReference type="SUPFAM" id="SSF52200">
    <property type="entry name" value="Toll/Interleukin receptor TIR domain"/>
    <property type="match status" value="1"/>
</dbReference>
<feature type="domain" description="Ig-like" evidence="18">
    <location>
        <begin position="38"/>
        <end position="116"/>
    </location>
</feature>
<dbReference type="InterPro" id="IPR015621">
    <property type="entry name" value="IL-1_rcpt_fam"/>
</dbReference>
<feature type="domain" description="Ig-like" evidence="18">
    <location>
        <begin position="129"/>
        <end position="200"/>
    </location>
</feature>
<evidence type="ECO:0000256" key="15">
    <source>
        <dbReference type="SAM" id="Phobius"/>
    </source>
</evidence>
<feature type="transmembrane region" description="Helical" evidence="15">
    <location>
        <begin position="342"/>
        <end position="365"/>
    </location>
</feature>
<dbReference type="Gene3D" id="3.40.50.10140">
    <property type="entry name" value="Toll/interleukin-1 receptor homology (TIR) domain"/>
    <property type="match status" value="1"/>
</dbReference>
<dbReference type="PANTHER" id="PTHR11890:SF26">
    <property type="entry name" value="INTERLEUKIN-1 RECEPTOR TYPE 1"/>
    <property type="match status" value="1"/>
</dbReference>
<dbReference type="PROSITE" id="PS50104">
    <property type="entry name" value="TIR"/>
    <property type="match status" value="1"/>
</dbReference>